<dbReference type="Gene3D" id="2.40.128.130">
    <property type="entry name" value="Autotransporter beta-domain"/>
    <property type="match status" value="1"/>
</dbReference>
<dbReference type="PROSITE" id="PS51208">
    <property type="entry name" value="AUTOTRANSPORTER"/>
    <property type="match status" value="1"/>
</dbReference>
<evidence type="ECO:0000313" key="3">
    <source>
        <dbReference type="EMBL" id="RKF16808.1"/>
    </source>
</evidence>
<feature type="chain" id="PRO_5017289631" evidence="1">
    <location>
        <begin position="25"/>
        <end position="648"/>
    </location>
</feature>
<dbReference type="SUPFAM" id="SSF103515">
    <property type="entry name" value="Autotransporter"/>
    <property type="match status" value="1"/>
</dbReference>
<dbReference type="Pfam" id="PF03797">
    <property type="entry name" value="Autotransporter"/>
    <property type="match status" value="1"/>
</dbReference>
<reference evidence="3 4" key="1">
    <citation type="submission" date="2018-09" db="EMBL/GenBank/DDBJ databases">
        <title>Roseovarius spongiae sp. nov., isolated from a marine sponge.</title>
        <authorList>
            <person name="Zhuang L."/>
            <person name="Luo L."/>
        </authorList>
    </citation>
    <scope>NUCLEOTIDE SEQUENCE [LARGE SCALE GENOMIC DNA]</scope>
    <source>
        <strain evidence="3 4">HN-E21</strain>
    </source>
</reference>
<name>A0A3A8AWN5_9RHOB</name>
<comment type="caution">
    <text evidence="3">The sequence shown here is derived from an EMBL/GenBank/DDBJ whole genome shotgun (WGS) entry which is preliminary data.</text>
</comment>
<evidence type="ECO:0000259" key="2">
    <source>
        <dbReference type="PROSITE" id="PS51208"/>
    </source>
</evidence>
<evidence type="ECO:0000313" key="4">
    <source>
        <dbReference type="Proteomes" id="UP000281128"/>
    </source>
</evidence>
<feature type="signal peptide" evidence="1">
    <location>
        <begin position="1"/>
        <end position="24"/>
    </location>
</feature>
<dbReference type="InterPro" id="IPR036709">
    <property type="entry name" value="Autotransporte_beta_dom_sf"/>
</dbReference>
<organism evidence="3 4">
    <name type="scientific">Roseovarius spongiae</name>
    <dbReference type="NCBI Taxonomy" id="2320272"/>
    <lineage>
        <taxon>Bacteria</taxon>
        <taxon>Pseudomonadati</taxon>
        <taxon>Pseudomonadota</taxon>
        <taxon>Alphaproteobacteria</taxon>
        <taxon>Rhodobacterales</taxon>
        <taxon>Roseobacteraceae</taxon>
        <taxon>Roseovarius</taxon>
    </lineage>
</organism>
<dbReference type="AlphaFoldDB" id="A0A3A8AWN5"/>
<dbReference type="Proteomes" id="UP000281128">
    <property type="component" value="Unassembled WGS sequence"/>
</dbReference>
<dbReference type="EMBL" id="RAPE01000001">
    <property type="protein sequence ID" value="RKF16808.1"/>
    <property type="molecule type" value="Genomic_DNA"/>
</dbReference>
<keyword evidence="4" id="KW-1185">Reference proteome</keyword>
<feature type="domain" description="Autotransporter" evidence="2">
    <location>
        <begin position="362"/>
        <end position="648"/>
    </location>
</feature>
<gene>
    <name evidence="3" type="ORF">D6850_04520</name>
</gene>
<dbReference type="SMART" id="SM00869">
    <property type="entry name" value="Autotransporter"/>
    <property type="match status" value="1"/>
</dbReference>
<evidence type="ECO:0000256" key="1">
    <source>
        <dbReference type="SAM" id="SignalP"/>
    </source>
</evidence>
<dbReference type="InterPro" id="IPR005546">
    <property type="entry name" value="Autotransporte_beta"/>
</dbReference>
<keyword evidence="1" id="KW-0732">Signal</keyword>
<protein>
    <submittedName>
        <fullName evidence="3">Autotransporter domain-containing protein</fullName>
    </submittedName>
</protein>
<sequence>MRFSTSTSAIVIALAGFMPAAAIGQEVIDNGTVQIGINPAGNLVTGGIGLNFLGLTGGGSGEALAPGCACEGWGVADMATGEYAKAGASFGYTNIASSSVTASGAGTDAASTGNAAVSVVSVSDGTFSMDITHSFAPSASDNLYQVDLELTNTGVAIGDLVYRRAMDWDVPPTEFSEYVTIQGWPAARLRASSDDGFADGNPNVPLSTRAPDAVLNGNFTDSGPADHGAAFDFALGALAPGDSENVKIFYGAAASEADAMLALSAVGAEVYSLGQPSSPGGETTGEPNTFIFGFAGVGGTPVGPGGGGASSLSAGAAADVAFLTMNHHLDVSTRRFNRLMLGASAGDGEMVARNFAAGPGGAPGARTSPWNLELAIQGTQGSTDPTTNNVGFDFNARYIGASLDYALPRNQMFEQTIVGAALGYEEVNANFDAGVGNADGHERSISFYAAGINDEGFFGDVNIMLGDLDYDLNRVGLLNVYSADVDGERRAGRLRLGYNFDAAQIGGAQLPGSLGVYAEVTRARVEFDTFTENNGGLTTQGFSDDQNILALGARYAFTGAAQEGRQFGYIDLAAMVDTMADDFSVTQTTAGGATMQTRIDGRDGLMGRLEVSYGFQSDSGWYGSMDIGSVFGDGLSEGSLGVRVGLDF</sequence>
<accession>A0A3A8AWN5</accession>
<proteinExistence type="predicted"/>